<comment type="subcellular location">
    <subcellularLocation>
        <location evidence="1">Cell membrane</location>
        <topology evidence="1">Multi-pass membrane protein</topology>
    </subcellularLocation>
</comment>
<keyword evidence="6 8" id="KW-1133">Transmembrane helix</keyword>
<dbReference type="InterPro" id="IPR011606">
    <property type="entry name" value="Brnchd-chn_aa_trnsp_permease"/>
</dbReference>
<feature type="transmembrane region" description="Helical" evidence="8">
    <location>
        <begin position="46"/>
        <end position="68"/>
    </location>
</feature>
<evidence type="ECO:0000256" key="4">
    <source>
        <dbReference type="ARBA" id="ARBA00022475"/>
    </source>
</evidence>
<evidence type="ECO:0000256" key="3">
    <source>
        <dbReference type="ARBA" id="ARBA00022448"/>
    </source>
</evidence>
<comment type="similarity">
    <text evidence="2">Belongs to the AzlC family.</text>
</comment>
<dbReference type="Pfam" id="PF03591">
    <property type="entry name" value="AzlC"/>
    <property type="match status" value="1"/>
</dbReference>
<evidence type="ECO:0000256" key="6">
    <source>
        <dbReference type="ARBA" id="ARBA00022989"/>
    </source>
</evidence>
<evidence type="ECO:0000313" key="10">
    <source>
        <dbReference type="Proteomes" id="UP000199387"/>
    </source>
</evidence>
<dbReference type="PANTHER" id="PTHR34979">
    <property type="entry name" value="INNER MEMBRANE PROTEIN YGAZ"/>
    <property type="match status" value="1"/>
</dbReference>
<keyword evidence="4" id="KW-1003">Cell membrane</keyword>
<dbReference type="PANTHER" id="PTHR34979:SF1">
    <property type="entry name" value="INNER MEMBRANE PROTEIN YGAZ"/>
    <property type="match status" value="1"/>
</dbReference>
<feature type="transmembrane region" description="Helical" evidence="8">
    <location>
        <begin position="159"/>
        <end position="180"/>
    </location>
</feature>
<dbReference type="GO" id="GO:1903785">
    <property type="term" value="P:L-valine transmembrane transport"/>
    <property type="evidence" value="ECO:0007669"/>
    <property type="project" value="TreeGrafter"/>
</dbReference>
<evidence type="ECO:0000256" key="5">
    <source>
        <dbReference type="ARBA" id="ARBA00022692"/>
    </source>
</evidence>
<dbReference type="STRING" id="1236220.SAMN04488112_1148"/>
<dbReference type="RefSeq" id="WP_091570885.1">
    <property type="nucleotide sequence ID" value="NZ_FMZA01000014.1"/>
</dbReference>
<evidence type="ECO:0000313" key="9">
    <source>
        <dbReference type="EMBL" id="SDC70590.1"/>
    </source>
</evidence>
<dbReference type="OrthoDB" id="3177005at2"/>
<evidence type="ECO:0000256" key="8">
    <source>
        <dbReference type="SAM" id="Phobius"/>
    </source>
</evidence>
<dbReference type="GO" id="GO:0005886">
    <property type="term" value="C:plasma membrane"/>
    <property type="evidence" value="ECO:0007669"/>
    <property type="project" value="UniProtKB-SubCell"/>
</dbReference>
<evidence type="ECO:0000256" key="1">
    <source>
        <dbReference type="ARBA" id="ARBA00004651"/>
    </source>
</evidence>
<feature type="transmembrane region" description="Helical" evidence="8">
    <location>
        <begin position="14"/>
        <end position="34"/>
    </location>
</feature>
<name>A0A1G6NRH1_9BACL</name>
<dbReference type="EMBL" id="FMZA01000014">
    <property type="protein sequence ID" value="SDC70590.1"/>
    <property type="molecule type" value="Genomic_DNA"/>
</dbReference>
<protein>
    <submittedName>
        <fullName evidence="9">4-azaleucine resistance probable transporter AzlC</fullName>
    </submittedName>
</protein>
<keyword evidence="10" id="KW-1185">Reference proteome</keyword>
<evidence type="ECO:0000256" key="7">
    <source>
        <dbReference type="ARBA" id="ARBA00023136"/>
    </source>
</evidence>
<gene>
    <name evidence="9" type="ORF">SAMN04488112_1148</name>
</gene>
<proteinExistence type="inferred from homology"/>
<feature type="transmembrane region" description="Helical" evidence="8">
    <location>
        <begin position="74"/>
        <end position="96"/>
    </location>
</feature>
<sequence>MCTKRERPEGLKGVIAAVPIMVGYLPIAIAFGVIAQQTGIPLMPTLLMSMLVYAGASQLMAANMLAAGAGGLEVVLATFVLNFRHFVMGLSLMNLLQRFPLRWKIGLSSGITDETFAMTSLRIRTGEKLTPRFTAGLMLGAWSTWVVGSFLGYSLSQVIPPTISESMSIALYAMFIGLLVPAVREEWRAGGVALASMGLCWGFSQMMASGWAIILATVCGGLLGAFWMKEEVE</sequence>
<keyword evidence="5 8" id="KW-0812">Transmembrane</keyword>
<keyword evidence="3" id="KW-0813">Transport</keyword>
<evidence type="ECO:0000256" key="2">
    <source>
        <dbReference type="ARBA" id="ARBA00010735"/>
    </source>
</evidence>
<organism evidence="9 10">
    <name type="scientific">Melghirimyces thermohalophilus</name>
    <dbReference type="NCBI Taxonomy" id="1236220"/>
    <lineage>
        <taxon>Bacteria</taxon>
        <taxon>Bacillati</taxon>
        <taxon>Bacillota</taxon>
        <taxon>Bacilli</taxon>
        <taxon>Bacillales</taxon>
        <taxon>Thermoactinomycetaceae</taxon>
        <taxon>Melghirimyces</taxon>
    </lineage>
</organism>
<dbReference type="Proteomes" id="UP000199387">
    <property type="component" value="Unassembled WGS sequence"/>
</dbReference>
<dbReference type="AlphaFoldDB" id="A0A1G6NRH1"/>
<feature type="transmembrane region" description="Helical" evidence="8">
    <location>
        <begin position="133"/>
        <end position="153"/>
    </location>
</feature>
<feature type="transmembrane region" description="Helical" evidence="8">
    <location>
        <begin position="210"/>
        <end position="228"/>
    </location>
</feature>
<accession>A0A1G6NRH1</accession>
<keyword evidence="7 8" id="KW-0472">Membrane</keyword>
<reference evidence="9 10" key="1">
    <citation type="submission" date="2016-10" db="EMBL/GenBank/DDBJ databases">
        <authorList>
            <person name="de Groot N.N."/>
        </authorList>
    </citation>
    <scope>NUCLEOTIDE SEQUENCE [LARGE SCALE GENOMIC DNA]</scope>
    <source>
        <strain evidence="9 10">DSM 45514</strain>
    </source>
</reference>